<dbReference type="GO" id="GO:0000124">
    <property type="term" value="C:SAGA complex"/>
    <property type="evidence" value="ECO:0007669"/>
    <property type="project" value="TreeGrafter"/>
</dbReference>
<feature type="region of interest" description="Disordered" evidence="2">
    <location>
        <begin position="1519"/>
        <end position="1563"/>
    </location>
</feature>
<dbReference type="InterPro" id="IPR011009">
    <property type="entry name" value="Kinase-like_dom_sf"/>
</dbReference>
<feature type="domain" description="PI3K/PI4K catalytic" evidence="3">
    <location>
        <begin position="2903"/>
        <end position="3227"/>
    </location>
</feature>
<dbReference type="SMART" id="SM00146">
    <property type="entry name" value="PI3Kc"/>
    <property type="match status" value="1"/>
</dbReference>
<dbReference type="SUPFAM" id="SSF48371">
    <property type="entry name" value="ARM repeat"/>
    <property type="match status" value="2"/>
</dbReference>
<gene>
    <name evidence="6" type="ORF">DV451_000856</name>
</gene>
<reference evidence="6" key="2">
    <citation type="submission" date="2020-01" db="EMBL/GenBank/DDBJ databases">
        <authorList>
            <person name="Perkins V."/>
            <person name="Lessard M.-H."/>
            <person name="Dugat-Bony E."/>
            <person name="Frenette M."/>
            <person name="Labrie S."/>
        </authorList>
    </citation>
    <scope>NUCLEOTIDE SEQUENCE</scope>
    <source>
        <strain evidence="6">LMA-70</strain>
    </source>
</reference>
<dbReference type="Proteomes" id="UP000750522">
    <property type="component" value="Unassembled WGS sequence"/>
</dbReference>
<feature type="compositionally biased region" description="Polar residues" evidence="2">
    <location>
        <begin position="315"/>
        <end position="327"/>
    </location>
</feature>
<evidence type="ECO:0008006" key="8">
    <source>
        <dbReference type="Google" id="ProtNLM"/>
    </source>
</evidence>
<dbReference type="InterPro" id="IPR003151">
    <property type="entry name" value="PIK-rel_kinase_FAT"/>
</dbReference>
<dbReference type="PANTHER" id="PTHR11139:SF1">
    <property type="entry name" value="TRANSFORMATION_TRANSCRIPTION DOMAIN-ASSOCIATED PROTEIN"/>
    <property type="match status" value="1"/>
</dbReference>
<dbReference type="InterPro" id="IPR003152">
    <property type="entry name" value="FATC_dom"/>
</dbReference>
<dbReference type="PROSITE" id="PS50290">
    <property type="entry name" value="PI3_4_KINASE_3"/>
    <property type="match status" value="1"/>
</dbReference>
<dbReference type="PANTHER" id="PTHR11139">
    <property type="entry name" value="ATAXIA TELANGIECTASIA MUTATED ATM -RELATED"/>
    <property type="match status" value="1"/>
</dbReference>
<proteinExistence type="inferred from homology"/>
<comment type="similarity">
    <text evidence="1">Belongs to the PI3/PI4-kinase family. TRA1 subfamily.</text>
</comment>
<evidence type="ECO:0000313" key="6">
    <source>
        <dbReference type="EMBL" id="KAF5104248.1"/>
    </source>
</evidence>
<dbReference type="GO" id="GO:0035267">
    <property type="term" value="C:NuA4 histone acetyltransferase complex"/>
    <property type="evidence" value="ECO:0007669"/>
    <property type="project" value="TreeGrafter"/>
</dbReference>
<reference evidence="6" key="1">
    <citation type="journal article" date="2020" name="Front. Microbiol.">
        <title>Phenotypic and Genetic Characterization of the Cheese Ripening Yeast Geotrichum candidum.</title>
        <authorList>
            <person name="Perkins V."/>
            <person name="Vignola S."/>
            <person name="Lessard M.H."/>
            <person name="Plante P.L."/>
            <person name="Corbeil J."/>
            <person name="Dugat-Bony E."/>
            <person name="Frenette M."/>
            <person name="Labrie S."/>
        </authorList>
    </citation>
    <scope>NUCLEOTIDE SEQUENCE</scope>
    <source>
        <strain evidence="6">LMA-70</strain>
    </source>
</reference>
<dbReference type="InterPro" id="IPR036940">
    <property type="entry name" value="PI3/4_kinase_cat_sf"/>
</dbReference>
<dbReference type="InterPro" id="IPR050517">
    <property type="entry name" value="DDR_Repair_Kinase"/>
</dbReference>
<dbReference type="SUPFAM" id="SSF56112">
    <property type="entry name" value="Protein kinase-like (PK-like)"/>
    <property type="match status" value="1"/>
</dbReference>
<dbReference type="InterPro" id="IPR046805">
    <property type="entry name" value="Tra1_ring"/>
</dbReference>
<dbReference type="CDD" id="cd05163">
    <property type="entry name" value="PIKK_TRRAP"/>
    <property type="match status" value="1"/>
</dbReference>
<dbReference type="InterPro" id="IPR000403">
    <property type="entry name" value="PI3/4_kinase_cat_dom"/>
</dbReference>
<name>A0A9P5KVV4_GEOCN</name>
<dbReference type="GO" id="GO:0006281">
    <property type="term" value="P:DNA repair"/>
    <property type="evidence" value="ECO:0007669"/>
    <property type="project" value="TreeGrafter"/>
</dbReference>
<feature type="domain" description="FATC" evidence="5">
    <location>
        <begin position="3224"/>
        <end position="3256"/>
    </location>
</feature>
<evidence type="ECO:0000259" key="3">
    <source>
        <dbReference type="PROSITE" id="PS50290"/>
    </source>
</evidence>
<comment type="caution">
    <text evidence="6">The sequence shown here is derived from an EMBL/GenBank/DDBJ whole genome shotgun (WGS) entry which is preliminary data.</text>
</comment>
<evidence type="ECO:0000256" key="1">
    <source>
        <dbReference type="ARBA" id="ARBA00007234"/>
    </source>
</evidence>
<evidence type="ECO:0000256" key="2">
    <source>
        <dbReference type="SAM" id="MobiDB-lite"/>
    </source>
</evidence>
<organism evidence="6 7">
    <name type="scientific">Geotrichum candidum</name>
    <name type="common">Oospora lactis</name>
    <name type="synonym">Dipodascus geotrichum</name>
    <dbReference type="NCBI Taxonomy" id="1173061"/>
    <lineage>
        <taxon>Eukaryota</taxon>
        <taxon>Fungi</taxon>
        <taxon>Dikarya</taxon>
        <taxon>Ascomycota</taxon>
        <taxon>Saccharomycotina</taxon>
        <taxon>Dipodascomycetes</taxon>
        <taxon>Dipodascales</taxon>
        <taxon>Dipodascaceae</taxon>
        <taxon>Geotrichum</taxon>
    </lineage>
</organism>
<dbReference type="PROSITE" id="PS51190">
    <property type="entry name" value="FATC"/>
    <property type="match status" value="1"/>
</dbReference>
<dbReference type="EMBL" id="QQZK01000011">
    <property type="protein sequence ID" value="KAF5104248.1"/>
    <property type="molecule type" value="Genomic_DNA"/>
</dbReference>
<feature type="domain" description="FAT" evidence="4">
    <location>
        <begin position="2110"/>
        <end position="2667"/>
    </location>
</feature>
<feature type="region of interest" description="Disordered" evidence="2">
    <location>
        <begin position="315"/>
        <end position="339"/>
    </location>
</feature>
<evidence type="ECO:0000313" key="7">
    <source>
        <dbReference type="Proteomes" id="UP000750522"/>
    </source>
</evidence>
<dbReference type="Pfam" id="PF00454">
    <property type="entry name" value="PI3_PI4_kinase"/>
    <property type="match status" value="1"/>
</dbReference>
<feature type="region of interest" description="Disordered" evidence="2">
    <location>
        <begin position="2679"/>
        <end position="2721"/>
    </location>
</feature>
<dbReference type="InterPro" id="IPR014009">
    <property type="entry name" value="PIK_FAT"/>
</dbReference>
<dbReference type="Gene3D" id="1.10.1070.11">
    <property type="entry name" value="Phosphatidylinositol 3-/4-kinase, catalytic domain"/>
    <property type="match status" value="1"/>
</dbReference>
<accession>A0A9P5KVV4</accession>
<protein>
    <recommendedName>
        <fullName evidence="8">Non-specific serine/threonine protein kinase</fullName>
    </recommendedName>
</protein>
<sequence length="3256" mass="371643">MGADFSNEHASKPLQRCLYSFKVLTECPIIVVLLYSTHKHLVRTSLATFIPHIIEMLKLQAPPQANAHAAAASRGEIHTSISPQIKNRAAYGEFITAQVKSMSFLAYALRSFSSALKQYHSLIPDFVVRLLQDCPCELSAARKELLVATRHILSTDFRTIFIPKVDILLNERVLIGNGLTVHETLRPLAYSTIADLVHHVRAELTPEQIWKTVKVYCKNMQDDTLPTSFQIMSAKLLLNLVERIMKLPNKAEGRQIMVLILNAFVQRFATLNRTYDHVMKSHKAFLEKEKKTKEDMKRKYSTNLELSYDVPLTSADSTSTNVNHSTQNNKSESSNVKKEKESKKELDFFTVLKENTIQIHADQNPDELRDAKYLFKNLMNFLKTVMFGLKSCNPPPPADFNPQQWQESARMFNYEQIVIFRKLFREGILGHLFYAQSSPQELTKNGFDLSSSNLPNNSAKDETELMETFATVFIHIDPASFNEIVEAEKEAYNYLSTVLKLFFNTAPAPEELADQIQSCVSIILGSDFPEIDKHLENDPSRDVNQKRLQNQLFERLLQAVFYATSIPEVKEEALELVKNLCEHCVLLEVGNFVIEKRRAVMPFNLDEHEGIAHLDPKSILSAIVYALCHYDNDVKETGKKSIHYIFEAGLAVIGSTDEVQKFPMFKTFFGKLSHTCFEAQYYRKAGACLGLKTLIQELGISLSWISDRQLEFVRTMFFVIKDIPNDVPSQVKFEAHDLLLYVLENCNKDISEAQISQRAYKQLTGLLAYELANANAVVRKTSQEALQVLSKVTGKTVTQIILPVKNILLPPIFTKPLRALPFLMQIGHIDAITFCLGLKDTFLEFNDELNRLVLEALALIDAEDDSLTSAHRASEHRTAEQLVQLRIVSIKLLSLALTLPDYHLIQQTQTRSKIMAVFFKTLYNKSSKVVDAAHAGLRAVVAHNTRLPKDILQNGLRPILLTLSDHKRLKVSGLEGLARLLEVLTNYFKVEIGNKLLDHLNAWAEPEVLQQYSIKTLQGENHINIIVAILNVFHLLPSGAFIFMKGLMKTLLDLENRIRRQHNSPFREPIAKFVNRYPVESWNFFSSNFTDRTYGRIFSSLLAMDSCADFRKHIRENLTELTSKLTQEVEGREKCYLISNMIHVIDALMVDDKVWIKDQRDLLVDLKKLFPTFITTARNESNLSDVLLQTEQSIEKYQLILVSYLEQTDDTDLLLSVINVISSINIKVNSELHDFIFNNMVSSKDVQARRKYLLKSIDAGTTKSNHVDARGFVFKYIINATLIVEASRNENLLELLEKPLGNGKGETFLDVVHDKVWKNTGPDAHEDTYGTIDYFRFELLNVSALLLKHCPSLIADARKDIIKFGWSNIKLEDIVSKQAAYVLIAYFIAAYDTLSKMVVQIYVHLLKTHQNEAKILVRQGLDLLAPVLKERVSTPLWAKWPRRVLSEDGHNVSQVTNIYQFIARHPELFFEYRDHFVSNIIAAMPKLSLISNPPLENQNLAVDLADLILTWENMANESGANLPKSRKRKLSDVGDKETSSSTPAAADAETPGGEKTSEQPSQTAVANQYSVPFPQREACITYLIRFVCVSPQKVVDSVLGRKVIGILYHLLGENHWSEVTVKLAFFDKSLVNNDISNASGLTLCLNALQVICITLGRKPASWIVSNIHYLMYLLEKCIKSNNVEILDSLLNVLNIIFNAIKVESPHEDDDSSAVSEFLTLINNSIQENFTSNGSVSAGVMLSWALVRFRPSRIDDSLLQSIMKAFGKLYKDHTSPSPNGNKEDPNGDKNLADAKFTLKLLAMILDIASVRISHLNDQRRIFLSLYAQLIERSTDKDLCLRMIAIARNWVFSKTDLFPTTKEKAAILSKMMVFESRKDKDLTQKFYEILIDIYTNPSTARSDLAVRMEPSFMIGTRLENIEIRQRLMEILNNSLDSNALKRLNYVIADQNWEYIGESQWLNQALQILYGGMKPTGLTLSKRDFTTASLSEIMEAVPKTYKRDDGLIPESLHTFVERRIQFVQSISKITAQQLFKPLSEIQYKSPELVHKMWVNLFPLVSSAIPKKEKIDFLRAMVLLLSKDYHNRQMEVSPNVVQSLLEGASKHEQLPPHLVKYLGKSFNSWYPAIRNLETIYEKPLTDSLRTSQSNLDALAEMYAGLQEDDMFYGLWRRRAKYSETNTAVSYEQCGLWSRAMQMYESAQIKARSGALPYSEAEYALWEDHWILCAQKLQQWEILTELAKHESFTDLLLECGWRVADWTADKEPLEQSIKTVMDVPTPRRQIFETFLCLQGYAQKADTMQNLSKCCDEGIQLALRKWNSLPERLTGAHIPLLHTFQQYVEFMEASQVYTSLQNTNVRNLDTMSQELKGVLQAWRERLPNLWDDINIWGDLVTWRKHAFNVINSTYIPLIPALQREGNNNNNNSNSFAYRGYHEIAWIINRFAHVARKHSMTEVCLSQLHKIYSLPNIEIQEAFLKLREQAKCYYQNPNEYQTGLDVISNTNLIYFVSQQKAEFFTLKGMFLSKLNVDNEANHAFATAVQIDLYHPKAWAEWGYFIDRSFQKNPNDINQASIALNCYLQAAGLYKNGKTRKILGRILWLMSIEDDSGTIAKVFEKFHGEVPVWYWITYIPQLLTALSHKEGQFAKDILIRIAKSYPQSLHFHLRTTKEDFALIQRQAMSAQNAQRGQPGVPGGASATPSTSGTPAGVPSLGTPAIPNGGNSNAQGSAFSAGGKVLQPWDHVDEILNILKTAYPLLALSLEALVDQIYQRFKCTPEEDTYRLIMALLNESVQNMGRLHLHKDRPLPTEANIAKFAETVIPDYAKAAFEKDFVKEKPEFEVYVKRLRKWRDLYEERLDKRPGTINLEALSPHLSEFHYQKFEDIEVPGQYSELKDDNLHFVKIDRFMPTVDVVRGFGQSYKRIKILGHNGSIHMFAVQYPSGRQCRREERVTQLFKILNGILTHKKESRRRNLQFTLPVAVPFSPHIRIIQDNPQYVSMHAIYEDYCRRMGRSRDEPLEFSAKKMKAAYDPKLPKPDMANIKMEILNAIQATIVPSTVLRDYFERTYATFQDFWLFRKQFAYQYAGVTFMTFLMSISNRYPHKCFINAGSGNVWSTDMLPMLSPKNPPTFHNGELVPFRLTPNIQALMGPIALEGIYSVSVMVIAKCLTESEFDLDQYLSVFVRDELISWYVQQQRRSAPDKQLREIALTNVGVIVKRATSLAQVGQGNIPANQTVIDLISQAVNPRFMVHTDNLWMPYL</sequence>
<dbReference type="GO" id="GO:0006355">
    <property type="term" value="P:regulation of DNA-templated transcription"/>
    <property type="evidence" value="ECO:0007669"/>
    <property type="project" value="TreeGrafter"/>
</dbReference>
<evidence type="ECO:0000259" key="4">
    <source>
        <dbReference type="PROSITE" id="PS51189"/>
    </source>
</evidence>
<evidence type="ECO:0000259" key="5">
    <source>
        <dbReference type="PROSITE" id="PS51190"/>
    </source>
</evidence>
<dbReference type="Pfam" id="PF02259">
    <property type="entry name" value="FAT"/>
    <property type="match status" value="1"/>
</dbReference>
<dbReference type="GO" id="GO:0005634">
    <property type="term" value="C:nucleus"/>
    <property type="evidence" value="ECO:0007669"/>
    <property type="project" value="TreeGrafter"/>
</dbReference>
<dbReference type="Pfam" id="PF20206">
    <property type="entry name" value="Tra1_ring"/>
    <property type="match status" value="1"/>
</dbReference>
<dbReference type="PROSITE" id="PS51189">
    <property type="entry name" value="FAT"/>
    <property type="match status" value="1"/>
</dbReference>
<dbReference type="InterPro" id="IPR016024">
    <property type="entry name" value="ARM-type_fold"/>
</dbReference>